<evidence type="ECO:0000313" key="2">
    <source>
        <dbReference type="Proteomes" id="UP000238479"/>
    </source>
</evidence>
<dbReference type="Proteomes" id="UP000238479">
    <property type="component" value="Chromosome 5"/>
</dbReference>
<evidence type="ECO:0000313" key="1">
    <source>
        <dbReference type="EMBL" id="PRQ28608.1"/>
    </source>
</evidence>
<keyword evidence="2" id="KW-1185">Reference proteome</keyword>
<dbReference type="EMBL" id="PDCK01000043">
    <property type="protein sequence ID" value="PRQ28608.1"/>
    <property type="molecule type" value="Genomic_DNA"/>
</dbReference>
<reference evidence="1 2" key="1">
    <citation type="journal article" date="2018" name="Nat. Genet.">
        <title>The Rosa genome provides new insights in the design of modern roses.</title>
        <authorList>
            <person name="Bendahmane M."/>
        </authorList>
    </citation>
    <scope>NUCLEOTIDE SEQUENCE [LARGE SCALE GENOMIC DNA]</scope>
    <source>
        <strain evidence="2">cv. Old Blush</strain>
    </source>
</reference>
<name>A0A2P6Q350_ROSCH</name>
<dbReference type="Gramene" id="PRQ28608">
    <property type="protein sequence ID" value="PRQ28608"/>
    <property type="gene ID" value="RchiOBHm_Chr5g0004851"/>
</dbReference>
<comment type="caution">
    <text evidence="1">The sequence shown here is derived from an EMBL/GenBank/DDBJ whole genome shotgun (WGS) entry which is preliminary data.</text>
</comment>
<organism evidence="1 2">
    <name type="scientific">Rosa chinensis</name>
    <name type="common">China rose</name>
    <dbReference type="NCBI Taxonomy" id="74649"/>
    <lineage>
        <taxon>Eukaryota</taxon>
        <taxon>Viridiplantae</taxon>
        <taxon>Streptophyta</taxon>
        <taxon>Embryophyta</taxon>
        <taxon>Tracheophyta</taxon>
        <taxon>Spermatophyta</taxon>
        <taxon>Magnoliopsida</taxon>
        <taxon>eudicotyledons</taxon>
        <taxon>Gunneridae</taxon>
        <taxon>Pentapetalae</taxon>
        <taxon>rosids</taxon>
        <taxon>fabids</taxon>
        <taxon>Rosales</taxon>
        <taxon>Rosaceae</taxon>
        <taxon>Rosoideae</taxon>
        <taxon>Rosoideae incertae sedis</taxon>
        <taxon>Rosa</taxon>
    </lineage>
</organism>
<gene>
    <name evidence="1" type="ORF">RchiOBHm_Chr5g0004851</name>
</gene>
<proteinExistence type="predicted"/>
<protein>
    <submittedName>
        <fullName evidence="1">Uncharacterized protein</fullName>
    </submittedName>
</protein>
<accession>A0A2P6Q350</accession>
<sequence>MLGFTVHKSQATVNSSYNALGLVNHQQHHCSPVKGSISCPPTTLCLQFC</sequence>
<dbReference type="AlphaFoldDB" id="A0A2P6Q350"/>